<keyword evidence="4" id="KW-1185">Reference proteome</keyword>
<dbReference type="GO" id="GO:0007017">
    <property type="term" value="P:microtubule-based process"/>
    <property type="evidence" value="ECO:0007669"/>
    <property type="project" value="InterPro"/>
</dbReference>
<name>A0A5J4NFZ4_9TREM</name>
<dbReference type="InterPro" id="IPR037177">
    <property type="entry name" value="DLC_sf"/>
</dbReference>
<feature type="domain" description="EF-hand" evidence="2">
    <location>
        <begin position="38"/>
        <end position="73"/>
    </location>
</feature>
<reference evidence="3 4" key="1">
    <citation type="journal article" date="2019" name="Gigascience">
        <title>Whole-genome sequence of the oriental lung fluke Paragonimus westermani.</title>
        <authorList>
            <person name="Oey H."/>
            <person name="Zakrzewski M."/>
            <person name="Narain K."/>
            <person name="Devi K.R."/>
            <person name="Agatsuma T."/>
            <person name="Nawaratna S."/>
            <person name="Gobert G.N."/>
            <person name="Jones M.K."/>
            <person name="Ragan M.A."/>
            <person name="McManus D.P."/>
            <person name="Krause L."/>
        </authorList>
    </citation>
    <scope>NUCLEOTIDE SEQUENCE [LARGE SCALE GENOMIC DNA]</scope>
    <source>
        <strain evidence="3 4">IND2009</strain>
    </source>
</reference>
<dbReference type="SUPFAM" id="SSF54648">
    <property type="entry name" value="DLC"/>
    <property type="match status" value="1"/>
</dbReference>
<evidence type="ECO:0000259" key="2">
    <source>
        <dbReference type="PROSITE" id="PS50222"/>
    </source>
</evidence>
<dbReference type="SUPFAM" id="SSF47473">
    <property type="entry name" value="EF-hand"/>
    <property type="match status" value="1"/>
</dbReference>
<dbReference type="PROSITE" id="PS50222">
    <property type="entry name" value="EF_HAND_2"/>
    <property type="match status" value="1"/>
</dbReference>
<evidence type="ECO:0000313" key="4">
    <source>
        <dbReference type="Proteomes" id="UP000324629"/>
    </source>
</evidence>
<dbReference type="GO" id="GO:0005509">
    <property type="term" value="F:calcium ion binding"/>
    <property type="evidence" value="ECO:0007669"/>
    <property type="project" value="InterPro"/>
</dbReference>
<evidence type="ECO:0000313" key="3">
    <source>
        <dbReference type="EMBL" id="KAA3674383.1"/>
    </source>
</evidence>
<dbReference type="InterPro" id="IPR018247">
    <property type="entry name" value="EF_Hand_1_Ca_BS"/>
</dbReference>
<gene>
    <name evidence="3" type="ORF">DEA37_0009481</name>
</gene>
<organism evidence="3 4">
    <name type="scientific">Paragonimus westermani</name>
    <dbReference type="NCBI Taxonomy" id="34504"/>
    <lineage>
        <taxon>Eukaryota</taxon>
        <taxon>Metazoa</taxon>
        <taxon>Spiralia</taxon>
        <taxon>Lophotrochozoa</taxon>
        <taxon>Platyhelminthes</taxon>
        <taxon>Trematoda</taxon>
        <taxon>Digenea</taxon>
        <taxon>Plagiorchiida</taxon>
        <taxon>Troglotremata</taxon>
        <taxon>Troglotrematidae</taxon>
        <taxon>Paragonimus</taxon>
    </lineage>
</organism>
<dbReference type="EMBL" id="QNGE01003192">
    <property type="protein sequence ID" value="KAA3674383.1"/>
    <property type="molecule type" value="Genomic_DNA"/>
</dbReference>
<dbReference type="SMART" id="SM01375">
    <property type="entry name" value="Dynein_light"/>
    <property type="match status" value="1"/>
</dbReference>
<dbReference type="GO" id="GO:0030286">
    <property type="term" value="C:dynein complex"/>
    <property type="evidence" value="ECO:0007669"/>
    <property type="project" value="InterPro"/>
</dbReference>
<sequence>MSHVSGANQVALKRFQIGIYIYASQETLPHRLSSDNCIPMDPFVDVFLQIDLDCSGRITTEELEYYVKNNDLDPVMIEKWRNLFDPENTGVITLETFCDTLGLHPAEVIKKRDAQQQQAGLLLGSDIQVIYENMPLADQVYISDVTRDCVKRLQSDEDLQSMMEDLKRHLDERFGASWQVAAVDGAYWITHTYLPGTSFQFVMGERAYMFWKIPE</sequence>
<keyword evidence="1" id="KW-0106">Calcium</keyword>
<dbReference type="Gene3D" id="3.30.740.10">
    <property type="entry name" value="Protein Inhibitor Of Neuronal Nitric Oxide Synthase"/>
    <property type="match status" value="1"/>
</dbReference>
<dbReference type="Pfam" id="PF01221">
    <property type="entry name" value="Dynein_light"/>
    <property type="match status" value="1"/>
</dbReference>
<accession>A0A5J4NFZ4</accession>
<comment type="caution">
    <text evidence="3">The sequence shown here is derived from an EMBL/GenBank/DDBJ whole genome shotgun (WGS) entry which is preliminary data.</text>
</comment>
<proteinExistence type="predicted"/>
<dbReference type="Proteomes" id="UP000324629">
    <property type="component" value="Unassembled WGS sequence"/>
</dbReference>
<dbReference type="InterPro" id="IPR002048">
    <property type="entry name" value="EF_hand_dom"/>
</dbReference>
<dbReference type="CDD" id="cd21454">
    <property type="entry name" value="DLC-like_TAL"/>
    <property type="match status" value="1"/>
</dbReference>
<dbReference type="AlphaFoldDB" id="A0A5J4NFZ4"/>
<dbReference type="InterPro" id="IPR011992">
    <property type="entry name" value="EF-hand-dom_pair"/>
</dbReference>
<evidence type="ECO:0000256" key="1">
    <source>
        <dbReference type="ARBA" id="ARBA00022837"/>
    </source>
</evidence>
<protein>
    <recommendedName>
        <fullName evidence="2">EF-hand domain-containing protein</fullName>
    </recommendedName>
</protein>
<dbReference type="PROSITE" id="PS00018">
    <property type="entry name" value="EF_HAND_1"/>
    <property type="match status" value="1"/>
</dbReference>
<dbReference type="Gene3D" id="1.10.238.10">
    <property type="entry name" value="EF-hand"/>
    <property type="match status" value="1"/>
</dbReference>
<dbReference type="InterPro" id="IPR001372">
    <property type="entry name" value="Dynein_light_chain_typ-1/2"/>
</dbReference>